<dbReference type="AlphaFoldDB" id="A0A0R1ZPB0"/>
<dbReference type="InterPro" id="IPR003607">
    <property type="entry name" value="HD/PDEase_dom"/>
</dbReference>
<gene>
    <name evidence="4" type="ORF">FC64_GL000634</name>
</gene>
<keyword evidence="5" id="KW-1185">Reference proteome</keyword>
<dbReference type="STRING" id="1423820.FC64_GL000634"/>
<dbReference type="InterPro" id="IPR004365">
    <property type="entry name" value="NA-bd_OB_tRNA"/>
</dbReference>
<dbReference type="PANTHER" id="PTHR37294">
    <property type="entry name" value="3'-5' EXORIBONUCLEASE YHAM"/>
    <property type="match status" value="1"/>
</dbReference>
<dbReference type="Proteomes" id="UP000051291">
    <property type="component" value="Unassembled WGS sequence"/>
</dbReference>
<dbReference type="RefSeq" id="WP_057906121.1">
    <property type="nucleotide sequence ID" value="NZ_AYYZ01000004.1"/>
</dbReference>
<dbReference type="Gene3D" id="1.10.3210.10">
    <property type="entry name" value="Hypothetical protein af1432"/>
    <property type="match status" value="1"/>
</dbReference>
<dbReference type="InterPro" id="IPR006674">
    <property type="entry name" value="HD_domain"/>
</dbReference>
<dbReference type="Gene3D" id="2.40.50.140">
    <property type="entry name" value="Nucleic acid-binding proteins"/>
    <property type="match status" value="1"/>
</dbReference>
<evidence type="ECO:0000256" key="2">
    <source>
        <dbReference type="ARBA" id="ARBA00022839"/>
    </source>
</evidence>
<dbReference type="FunFam" id="1.10.3210.10:FF:000008">
    <property type="entry name" value="3'-5' exoribonuclease YhaM"/>
    <property type="match status" value="1"/>
</dbReference>
<dbReference type="InterPro" id="IPR050798">
    <property type="entry name" value="YhaM_exoribonuc/phosphodiest"/>
</dbReference>
<accession>A0A0R1ZPB0</accession>
<reference evidence="4 5" key="1">
    <citation type="journal article" date="2015" name="Genome Announc.">
        <title>Expanding the biotechnology potential of lactobacilli through comparative genomics of 213 strains and associated genera.</title>
        <authorList>
            <person name="Sun Z."/>
            <person name="Harris H.M."/>
            <person name="McCann A."/>
            <person name="Guo C."/>
            <person name="Argimon S."/>
            <person name="Zhang W."/>
            <person name="Yang X."/>
            <person name="Jeffery I.B."/>
            <person name="Cooney J.C."/>
            <person name="Kagawa T.F."/>
            <person name="Liu W."/>
            <person name="Song Y."/>
            <person name="Salvetti E."/>
            <person name="Wrobel A."/>
            <person name="Rasinkangas P."/>
            <person name="Parkhill J."/>
            <person name="Rea M.C."/>
            <person name="O'Sullivan O."/>
            <person name="Ritari J."/>
            <person name="Douillard F.P."/>
            <person name="Paul Ross R."/>
            <person name="Yang R."/>
            <person name="Briner A.E."/>
            <person name="Felis G.E."/>
            <person name="de Vos W.M."/>
            <person name="Barrangou R."/>
            <person name="Klaenhammer T.R."/>
            <person name="Caufield P.W."/>
            <person name="Cui Y."/>
            <person name="Zhang H."/>
            <person name="O'Toole P.W."/>
        </authorList>
    </citation>
    <scope>NUCLEOTIDE SEQUENCE [LARGE SCALE GENOMIC DNA]</scope>
    <source>
        <strain evidence="4 5">DSM 20653</strain>
    </source>
</reference>
<keyword evidence="2" id="KW-0540">Nuclease</keyword>
<dbReference type="PANTHER" id="PTHR37294:SF1">
    <property type="entry name" value="3'-5' EXORIBONUCLEASE YHAM"/>
    <property type="match status" value="1"/>
</dbReference>
<evidence type="ECO:0000313" key="4">
    <source>
        <dbReference type="EMBL" id="KRM53350.1"/>
    </source>
</evidence>
<dbReference type="Pfam" id="PF01966">
    <property type="entry name" value="HD"/>
    <property type="match status" value="1"/>
</dbReference>
<dbReference type="Pfam" id="PF01336">
    <property type="entry name" value="tRNA_anti-codon"/>
    <property type="match status" value="1"/>
</dbReference>
<keyword evidence="2" id="KW-0269">Exonuclease</keyword>
<feature type="domain" description="HD" evidence="3">
    <location>
        <begin position="160"/>
        <end position="281"/>
    </location>
</feature>
<dbReference type="CDD" id="cd04492">
    <property type="entry name" value="YhaM_OBF_like"/>
    <property type="match status" value="1"/>
</dbReference>
<evidence type="ECO:0000256" key="1">
    <source>
        <dbReference type="ARBA" id="ARBA00022801"/>
    </source>
</evidence>
<dbReference type="InterPro" id="IPR012340">
    <property type="entry name" value="NA-bd_OB-fold"/>
</dbReference>
<dbReference type="PATRIC" id="fig|1423820.4.peg.643"/>
<comment type="caution">
    <text evidence="4">The sequence shown here is derived from an EMBL/GenBank/DDBJ whole genome shotgun (WGS) entry which is preliminary data.</text>
</comment>
<name>A0A0R1ZPB0_9LACO</name>
<dbReference type="PROSITE" id="PS51831">
    <property type="entry name" value="HD"/>
    <property type="match status" value="1"/>
</dbReference>
<dbReference type="GO" id="GO:0004527">
    <property type="term" value="F:exonuclease activity"/>
    <property type="evidence" value="ECO:0007669"/>
    <property type="project" value="UniProtKB-KW"/>
</dbReference>
<sequence length="316" mass="36286">MAKEIFDYKIDENMDLFALIKTADVRIAKNGSKFISFIFCDHSGEIMAKFWDASDEDIENFQEGRVVHITGKRENYQNNPQIKIFNLHLPHDGEPNDPLDFVPRAPEDTSSMEKDFNAFFLEIKNQTWSKIVHYLIKKYHDRFFTFPAAKKNHHAFAGGLAYHTLSILRLAKAVTEEYDFVDRSLLYAGAILHDLGKVIELSGPIATRYTLEGNLVGHIVLIDEQIVEACQKLDIDQQSQDVILLRHMILAHHGLMEYGSPVQPHLMEAEILHHLDDLDASIQMMKGALDHTEEGEFSERIFGLDGRNFYKPEDKK</sequence>
<evidence type="ECO:0000313" key="5">
    <source>
        <dbReference type="Proteomes" id="UP000051291"/>
    </source>
</evidence>
<dbReference type="CDD" id="cd00077">
    <property type="entry name" value="HDc"/>
    <property type="match status" value="1"/>
</dbReference>
<dbReference type="SUPFAM" id="SSF109604">
    <property type="entry name" value="HD-domain/PDEase-like"/>
    <property type="match status" value="1"/>
</dbReference>
<dbReference type="EMBL" id="AYYZ01000004">
    <property type="protein sequence ID" value="KRM53350.1"/>
    <property type="molecule type" value="Genomic_DNA"/>
</dbReference>
<organism evidence="4 5">
    <name type="scientific">Ligilactobacillus araffinosus DSM 20653</name>
    <dbReference type="NCBI Taxonomy" id="1423820"/>
    <lineage>
        <taxon>Bacteria</taxon>
        <taxon>Bacillati</taxon>
        <taxon>Bacillota</taxon>
        <taxon>Bacilli</taxon>
        <taxon>Lactobacillales</taxon>
        <taxon>Lactobacillaceae</taxon>
        <taxon>Ligilactobacillus</taxon>
    </lineage>
</organism>
<dbReference type="GO" id="GO:0031125">
    <property type="term" value="P:rRNA 3'-end processing"/>
    <property type="evidence" value="ECO:0007669"/>
    <property type="project" value="TreeGrafter"/>
</dbReference>
<proteinExistence type="predicted"/>
<keyword evidence="1" id="KW-0378">Hydrolase</keyword>
<dbReference type="SMART" id="SM00471">
    <property type="entry name" value="HDc"/>
    <property type="match status" value="1"/>
</dbReference>
<protein>
    <submittedName>
        <fullName evidence="4">CMP-binding factor</fullName>
    </submittedName>
</protein>
<dbReference type="SUPFAM" id="SSF50249">
    <property type="entry name" value="Nucleic acid-binding proteins"/>
    <property type="match status" value="1"/>
</dbReference>
<evidence type="ECO:0000259" key="3">
    <source>
        <dbReference type="PROSITE" id="PS51831"/>
    </source>
</evidence>
<dbReference type="GO" id="GO:0003676">
    <property type="term" value="F:nucleic acid binding"/>
    <property type="evidence" value="ECO:0007669"/>
    <property type="project" value="InterPro"/>
</dbReference>